<dbReference type="Proteomes" id="UP000305874">
    <property type="component" value="Unassembled WGS sequence"/>
</dbReference>
<dbReference type="NCBIfam" id="TIGR03534">
    <property type="entry name" value="RF_mod_PrmC"/>
    <property type="match status" value="1"/>
</dbReference>
<feature type="binding site" evidence="5">
    <location>
        <begin position="121"/>
        <end position="125"/>
    </location>
    <ligand>
        <name>S-adenosyl-L-methionine</name>
        <dbReference type="ChEBI" id="CHEBI:59789"/>
    </ligand>
</feature>
<dbReference type="CDD" id="cd02440">
    <property type="entry name" value="AdoMet_MTases"/>
    <property type="match status" value="1"/>
</dbReference>
<dbReference type="PROSITE" id="PS00092">
    <property type="entry name" value="N6_MTASE"/>
    <property type="match status" value="1"/>
</dbReference>
<dbReference type="EC" id="2.1.1.297" evidence="5"/>
<feature type="binding site" evidence="5">
    <location>
        <position position="144"/>
    </location>
    <ligand>
        <name>S-adenosyl-L-methionine</name>
        <dbReference type="ChEBI" id="CHEBI:59789"/>
    </ligand>
</feature>
<dbReference type="InterPro" id="IPR040758">
    <property type="entry name" value="PrmC_N"/>
</dbReference>
<gene>
    <name evidence="5 8" type="primary">prmC</name>
    <name evidence="8" type="ORF">CWC05_05350</name>
</gene>
<dbReference type="RefSeq" id="WP_138547609.1">
    <property type="nucleotide sequence ID" value="NZ_PNCG01000003.1"/>
</dbReference>
<feature type="binding site" evidence="5">
    <location>
        <position position="187"/>
    </location>
    <ligand>
        <name>S-adenosyl-L-methionine</name>
        <dbReference type="ChEBI" id="CHEBI:59789"/>
    </ligand>
</feature>
<feature type="binding site" evidence="5">
    <location>
        <position position="172"/>
    </location>
    <ligand>
        <name>S-adenosyl-L-methionine</name>
        <dbReference type="ChEBI" id="CHEBI:59789"/>
    </ligand>
</feature>
<comment type="similarity">
    <text evidence="5">Belongs to the protein N5-glutamine methyltransferase family. PrmC subfamily.</text>
</comment>
<dbReference type="GO" id="GO:0102559">
    <property type="term" value="F:peptide chain release factor N(5)-glutamine methyltransferase activity"/>
    <property type="evidence" value="ECO:0007669"/>
    <property type="project" value="UniProtKB-EC"/>
</dbReference>
<evidence type="ECO:0000256" key="2">
    <source>
        <dbReference type="ARBA" id="ARBA00022679"/>
    </source>
</evidence>
<dbReference type="InterPro" id="IPR019874">
    <property type="entry name" value="RF_methyltr_PrmC"/>
</dbReference>
<evidence type="ECO:0000256" key="5">
    <source>
        <dbReference type="HAMAP-Rule" id="MF_02126"/>
    </source>
</evidence>
<evidence type="ECO:0000256" key="4">
    <source>
        <dbReference type="ARBA" id="ARBA00048391"/>
    </source>
</evidence>
<dbReference type="NCBIfam" id="TIGR00536">
    <property type="entry name" value="hemK_fam"/>
    <property type="match status" value="1"/>
</dbReference>
<dbReference type="Gene3D" id="1.10.8.10">
    <property type="entry name" value="DNA helicase RuvA subunit, C-terminal domain"/>
    <property type="match status" value="1"/>
</dbReference>
<sequence>MSSSTIDAVLRNAATALADSSESPRLDAQVLLLHVLRKPRSYLFAWGDKALEERQLREFEKLLSQRLQGVPVAHLTGTREFWSLPLAVNSSTLIPRPDTETLVEQALALDLPENAQVLDLGTGTGAIALALASERQQWQVQGVDASADAVTLAMHNQQSLGIANVRIYQSDWFSAIAAQRFDLIVSNPPYIDECDPHLSVGDVRYEPLSALVAKDNGLADIDHIIAQARAYLHPGATLMLEHGFEQGLAVRQLLTNYGYVNARTVVDLGQNERITLAEYTT</sequence>
<comment type="function">
    <text evidence="5">Methylates the class 1 translation termination release factors RF1/PrfA and RF2/PrfB on the glutamine residue of the universally conserved GGQ motif.</text>
</comment>
<reference evidence="9" key="2">
    <citation type="submission" date="2019-06" db="EMBL/GenBank/DDBJ databases">
        <title>Co-occurence of chitin degradation, pigmentation and bioactivity in marine Pseudoalteromonas.</title>
        <authorList>
            <person name="Sonnenschein E.C."/>
            <person name="Bech P.K."/>
        </authorList>
    </citation>
    <scope>NUCLEOTIDE SEQUENCE [LARGE SCALE GENOMIC DNA]</scope>
    <source>
        <strain evidence="9">S2897</strain>
    </source>
</reference>
<dbReference type="InterPro" id="IPR004556">
    <property type="entry name" value="HemK-like"/>
</dbReference>
<evidence type="ECO:0000313" key="8">
    <source>
        <dbReference type="EMBL" id="TMP88065.1"/>
    </source>
</evidence>
<comment type="catalytic activity">
    <reaction evidence="4 5">
        <text>L-glutaminyl-[peptide chain release factor] + S-adenosyl-L-methionine = N(5)-methyl-L-glutaminyl-[peptide chain release factor] + S-adenosyl-L-homocysteine + H(+)</text>
        <dbReference type="Rhea" id="RHEA:42896"/>
        <dbReference type="Rhea" id="RHEA-COMP:10271"/>
        <dbReference type="Rhea" id="RHEA-COMP:10272"/>
        <dbReference type="ChEBI" id="CHEBI:15378"/>
        <dbReference type="ChEBI" id="CHEBI:30011"/>
        <dbReference type="ChEBI" id="CHEBI:57856"/>
        <dbReference type="ChEBI" id="CHEBI:59789"/>
        <dbReference type="ChEBI" id="CHEBI:61891"/>
        <dbReference type="EC" id="2.1.1.297"/>
    </reaction>
</comment>
<evidence type="ECO:0000313" key="9">
    <source>
        <dbReference type="Proteomes" id="UP000305874"/>
    </source>
</evidence>
<accession>A0A5S3Z883</accession>
<dbReference type="PANTHER" id="PTHR18895:SF74">
    <property type="entry name" value="MTRF1L RELEASE FACTOR GLUTAMINE METHYLTRANSFERASE"/>
    <property type="match status" value="1"/>
</dbReference>
<dbReference type="GO" id="GO:0003676">
    <property type="term" value="F:nucleic acid binding"/>
    <property type="evidence" value="ECO:0007669"/>
    <property type="project" value="InterPro"/>
</dbReference>
<evidence type="ECO:0000259" key="7">
    <source>
        <dbReference type="Pfam" id="PF17827"/>
    </source>
</evidence>
<name>A0A5S3Z883_9GAMM</name>
<dbReference type="EMBL" id="PNCG01000003">
    <property type="protein sequence ID" value="TMP88065.1"/>
    <property type="molecule type" value="Genomic_DNA"/>
</dbReference>
<dbReference type="HAMAP" id="MF_02126">
    <property type="entry name" value="RF_methyltr_PrmC"/>
    <property type="match status" value="1"/>
</dbReference>
<keyword evidence="1 5" id="KW-0489">Methyltransferase</keyword>
<dbReference type="Pfam" id="PF05175">
    <property type="entry name" value="MTS"/>
    <property type="match status" value="1"/>
</dbReference>
<keyword evidence="3 5" id="KW-0949">S-adenosyl-L-methionine</keyword>
<keyword evidence="2 5" id="KW-0808">Transferase</keyword>
<dbReference type="FunFam" id="1.10.8.10:FF:000032">
    <property type="entry name" value="Release factor glutamine methyltransferase"/>
    <property type="match status" value="1"/>
</dbReference>
<feature type="domain" description="Methyltransferase small" evidence="6">
    <location>
        <begin position="109"/>
        <end position="195"/>
    </location>
</feature>
<dbReference type="InterPro" id="IPR050320">
    <property type="entry name" value="N5-glutamine_MTase"/>
</dbReference>
<dbReference type="FunFam" id="3.40.50.150:FF:000053">
    <property type="entry name" value="Release factor glutamine methyltransferase"/>
    <property type="match status" value="1"/>
</dbReference>
<protein>
    <recommendedName>
        <fullName evidence="5">Release factor glutamine methyltransferase</fullName>
        <shortName evidence="5">RF MTase</shortName>
        <ecNumber evidence="5">2.1.1.297</ecNumber>
    </recommendedName>
    <alternativeName>
        <fullName evidence="5">N5-glutamine methyltransferase PrmC</fullName>
    </alternativeName>
    <alternativeName>
        <fullName evidence="5">Protein-(glutamine-N5) MTase PrmC</fullName>
    </alternativeName>
    <alternativeName>
        <fullName evidence="5">Protein-glutamine N-methyltransferase PrmC</fullName>
    </alternativeName>
</protein>
<dbReference type="Gene3D" id="3.40.50.150">
    <property type="entry name" value="Vaccinia Virus protein VP39"/>
    <property type="match status" value="1"/>
</dbReference>
<organism evidence="8 9">
    <name type="scientific">Pseudoalteromonas ruthenica</name>
    <dbReference type="NCBI Taxonomy" id="151081"/>
    <lineage>
        <taxon>Bacteria</taxon>
        <taxon>Pseudomonadati</taxon>
        <taxon>Pseudomonadota</taxon>
        <taxon>Gammaproteobacteria</taxon>
        <taxon>Alteromonadales</taxon>
        <taxon>Pseudoalteromonadaceae</taxon>
        <taxon>Pseudoalteromonas</taxon>
    </lineage>
</organism>
<dbReference type="InterPro" id="IPR002052">
    <property type="entry name" value="DNA_methylase_N6_adenine_CS"/>
</dbReference>
<dbReference type="AlphaFoldDB" id="A0A5S3Z883"/>
<dbReference type="STRING" id="151081.TW72_14155"/>
<dbReference type="InterPro" id="IPR007848">
    <property type="entry name" value="Small_mtfrase_dom"/>
</dbReference>
<dbReference type="GO" id="GO:0032259">
    <property type="term" value="P:methylation"/>
    <property type="evidence" value="ECO:0007669"/>
    <property type="project" value="UniProtKB-KW"/>
</dbReference>
<reference evidence="8 9" key="1">
    <citation type="submission" date="2017-12" db="EMBL/GenBank/DDBJ databases">
        <authorList>
            <person name="Paulsen S."/>
            <person name="Gram L.K."/>
        </authorList>
    </citation>
    <scope>NUCLEOTIDE SEQUENCE [LARGE SCALE GENOMIC DNA]</scope>
    <source>
        <strain evidence="8 9">S2897</strain>
    </source>
</reference>
<dbReference type="PANTHER" id="PTHR18895">
    <property type="entry name" value="HEMK METHYLTRANSFERASE"/>
    <property type="match status" value="1"/>
</dbReference>
<feature type="domain" description="Release factor glutamine methyltransferase N-terminal" evidence="7">
    <location>
        <begin position="9"/>
        <end position="77"/>
    </location>
</feature>
<dbReference type="Pfam" id="PF17827">
    <property type="entry name" value="PrmC_N"/>
    <property type="match status" value="1"/>
</dbReference>
<evidence type="ECO:0000259" key="6">
    <source>
        <dbReference type="Pfam" id="PF05175"/>
    </source>
</evidence>
<dbReference type="InterPro" id="IPR029063">
    <property type="entry name" value="SAM-dependent_MTases_sf"/>
</dbReference>
<dbReference type="SUPFAM" id="SSF53335">
    <property type="entry name" value="S-adenosyl-L-methionine-dependent methyltransferases"/>
    <property type="match status" value="1"/>
</dbReference>
<proteinExistence type="inferred from homology"/>
<evidence type="ECO:0000256" key="1">
    <source>
        <dbReference type="ARBA" id="ARBA00022603"/>
    </source>
</evidence>
<feature type="binding site" evidence="5">
    <location>
        <begin position="187"/>
        <end position="190"/>
    </location>
    <ligand>
        <name>substrate</name>
    </ligand>
</feature>
<evidence type="ECO:0000256" key="3">
    <source>
        <dbReference type="ARBA" id="ARBA00022691"/>
    </source>
</evidence>
<comment type="caution">
    <text evidence="8">The sequence shown here is derived from an EMBL/GenBank/DDBJ whole genome shotgun (WGS) entry which is preliminary data.</text>
</comment>